<keyword evidence="3" id="KW-1185">Reference proteome</keyword>
<organism evidence="2 3">
    <name type="scientific">Dictyostelium discoideum</name>
    <name type="common">Social amoeba</name>
    <dbReference type="NCBI Taxonomy" id="44689"/>
    <lineage>
        <taxon>Eukaryota</taxon>
        <taxon>Amoebozoa</taxon>
        <taxon>Evosea</taxon>
        <taxon>Eumycetozoa</taxon>
        <taxon>Dictyostelia</taxon>
        <taxon>Dictyosteliales</taxon>
        <taxon>Dictyosteliaceae</taxon>
        <taxon>Dictyostelium</taxon>
    </lineage>
</organism>
<dbReference type="GeneID" id="8619649"/>
<dbReference type="VEuPathDB" id="AmoebaDB:DDB_G0274957"/>
<dbReference type="KEGG" id="ddi:DDB_G0274957"/>
<dbReference type="RefSeq" id="XP_644220.1">
    <property type="nucleotide sequence ID" value="XM_639128.1"/>
</dbReference>
<accession>Q554V3</accession>
<dbReference type="Proteomes" id="UP000002195">
    <property type="component" value="Unassembled WGS sequence"/>
</dbReference>
<feature type="compositionally biased region" description="Basic residues" evidence="1">
    <location>
        <begin position="234"/>
        <end position="244"/>
    </location>
</feature>
<feature type="region of interest" description="Disordered" evidence="1">
    <location>
        <begin position="81"/>
        <end position="113"/>
    </location>
</feature>
<protein>
    <submittedName>
        <fullName evidence="2">Uncharacterized protein</fullName>
    </submittedName>
</protein>
<feature type="region of interest" description="Disordered" evidence="1">
    <location>
        <begin position="201"/>
        <end position="262"/>
    </location>
</feature>
<dbReference type="HOGENOM" id="CLU_1063288_0_0_1"/>
<dbReference type="InParanoid" id="Q554V3"/>
<dbReference type="PaxDb" id="44689-DDB0217567"/>
<feature type="compositionally biased region" description="Low complexity" evidence="1">
    <location>
        <begin position="203"/>
        <end position="218"/>
    </location>
</feature>
<name>Q554V3_DICDI</name>
<gene>
    <name evidence="2" type="ORF">DDB_G0274957</name>
</gene>
<comment type="caution">
    <text evidence="2">The sequence shown here is derived from an EMBL/GenBank/DDBJ whole genome shotgun (WGS) entry which is preliminary data.</text>
</comment>
<evidence type="ECO:0000313" key="3">
    <source>
        <dbReference type="Proteomes" id="UP000002195"/>
    </source>
</evidence>
<reference evidence="2 3" key="1">
    <citation type="journal article" date="2005" name="Nature">
        <title>The genome of the social amoeba Dictyostelium discoideum.</title>
        <authorList>
            <consortium name="The Dictyostelium discoideum Sequencing Consortium"/>
            <person name="Eichinger L."/>
            <person name="Pachebat J.A."/>
            <person name="Glockner G."/>
            <person name="Rajandream M.A."/>
            <person name="Sucgang R."/>
            <person name="Berriman M."/>
            <person name="Song J."/>
            <person name="Olsen R."/>
            <person name="Szafranski K."/>
            <person name="Xu Q."/>
            <person name="Tunggal B."/>
            <person name="Kummerfeld S."/>
            <person name="Madera M."/>
            <person name="Konfortov B.A."/>
            <person name="Rivero F."/>
            <person name="Bankier A.T."/>
            <person name="Lehmann R."/>
            <person name="Hamlin N."/>
            <person name="Davies R."/>
            <person name="Gaudet P."/>
            <person name="Fey P."/>
            <person name="Pilcher K."/>
            <person name="Chen G."/>
            <person name="Saunders D."/>
            <person name="Sodergren E."/>
            <person name="Davis P."/>
            <person name="Kerhornou A."/>
            <person name="Nie X."/>
            <person name="Hall N."/>
            <person name="Anjard C."/>
            <person name="Hemphill L."/>
            <person name="Bason N."/>
            <person name="Farbrother P."/>
            <person name="Desany B."/>
            <person name="Just E."/>
            <person name="Morio T."/>
            <person name="Rost R."/>
            <person name="Churcher C."/>
            <person name="Cooper J."/>
            <person name="Haydock S."/>
            <person name="van Driessche N."/>
            <person name="Cronin A."/>
            <person name="Goodhead I."/>
            <person name="Muzny D."/>
            <person name="Mourier T."/>
            <person name="Pain A."/>
            <person name="Lu M."/>
            <person name="Harper D."/>
            <person name="Lindsay R."/>
            <person name="Hauser H."/>
            <person name="James K."/>
            <person name="Quiles M."/>
            <person name="Madan Babu M."/>
            <person name="Saito T."/>
            <person name="Buchrieser C."/>
            <person name="Wardroper A."/>
            <person name="Felder M."/>
            <person name="Thangavelu M."/>
            <person name="Johnson D."/>
            <person name="Knights A."/>
            <person name="Loulseged H."/>
            <person name="Mungall K."/>
            <person name="Oliver K."/>
            <person name="Price C."/>
            <person name="Quail M.A."/>
            <person name="Urushihara H."/>
            <person name="Hernandez J."/>
            <person name="Rabbinowitsch E."/>
            <person name="Steffen D."/>
            <person name="Sanders M."/>
            <person name="Ma J."/>
            <person name="Kohara Y."/>
            <person name="Sharp S."/>
            <person name="Simmonds M."/>
            <person name="Spiegler S."/>
            <person name="Tivey A."/>
            <person name="Sugano S."/>
            <person name="White B."/>
            <person name="Walker D."/>
            <person name="Woodward J."/>
            <person name="Winckler T."/>
            <person name="Tanaka Y."/>
            <person name="Shaulsky G."/>
            <person name="Schleicher M."/>
            <person name="Weinstock G."/>
            <person name="Rosenthal A."/>
            <person name="Cox E.C."/>
            <person name="Chisholm R.L."/>
            <person name="Gibbs R."/>
            <person name="Loomis W.F."/>
            <person name="Platzer M."/>
            <person name="Kay R.R."/>
            <person name="Williams J."/>
            <person name="Dear P.H."/>
            <person name="Noegel A.A."/>
            <person name="Barrell B."/>
            <person name="Kuspa A."/>
        </authorList>
    </citation>
    <scope>NUCLEOTIDE SEQUENCE [LARGE SCALE GENOMIC DNA]</scope>
    <source>
        <strain evidence="2 3">AX4</strain>
    </source>
</reference>
<proteinExistence type="predicted"/>
<evidence type="ECO:0000256" key="1">
    <source>
        <dbReference type="SAM" id="MobiDB-lite"/>
    </source>
</evidence>
<dbReference type="EMBL" id="AAFI02000012">
    <property type="protein sequence ID" value="EAL70371.1"/>
    <property type="molecule type" value="Genomic_DNA"/>
</dbReference>
<feature type="region of interest" description="Disordered" evidence="1">
    <location>
        <begin position="158"/>
        <end position="182"/>
    </location>
</feature>
<evidence type="ECO:0000313" key="2">
    <source>
        <dbReference type="EMBL" id="EAL70371.1"/>
    </source>
</evidence>
<sequence>MVSDFNYSTHMLNLFNKLNSKSPQDESTKLQKQLYEQIIVDSKCKSLFEVKRNYNHIFYKDKNRDKDKDKDENENKVVNAYGESILGDNGDNIDNSDNSDNSDNGDNGDDLNGGNIFEINQSLFSMVFDQLHDNKFRTDYDNQLLIDSFKNQLNFLLPNNNLNNNPNNNKNNNKNNFSNSSISNNRSIVQSQTISDIGYVPRQQQPQQQPQQQQPPQSSRKRKLESESSTSSLKKQRNPFKKNKLRMESSSPLEKQKVSKFI</sequence>
<dbReference type="AlphaFoldDB" id="Q554V3"/>